<evidence type="ECO:0000259" key="4">
    <source>
        <dbReference type="Pfam" id="PF00501"/>
    </source>
</evidence>
<dbReference type="EMBL" id="CP021978">
    <property type="protein sequence ID" value="QCD54127.1"/>
    <property type="molecule type" value="Genomic_DNA"/>
</dbReference>
<organism evidence="5 6">
    <name type="scientific">Streptomyces hawaiiensis</name>
    <dbReference type="NCBI Taxonomy" id="67305"/>
    <lineage>
        <taxon>Bacteria</taxon>
        <taxon>Bacillati</taxon>
        <taxon>Actinomycetota</taxon>
        <taxon>Actinomycetes</taxon>
        <taxon>Kitasatosporales</taxon>
        <taxon>Streptomycetaceae</taxon>
        <taxon>Streptomyces</taxon>
    </lineage>
</organism>
<evidence type="ECO:0000256" key="3">
    <source>
        <dbReference type="SAM" id="MobiDB-lite"/>
    </source>
</evidence>
<evidence type="ECO:0000313" key="5">
    <source>
        <dbReference type="EMBL" id="QCD54127.1"/>
    </source>
</evidence>
<dbReference type="SUPFAM" id="SSF56801">
    <property type="entry name" value="Acetyl-CoA synthetase-like"/>
    <property type="match status" value="1"/>
</dbReference>
<gene>
    <name evidence="5" type="ORF">CEB94_03995</name>
</gene>
<keyword evidence="2" id="KW-0597">Phosphoprotein</keyword>
<evidence type="ECO:0000256" key="1">
    <source>
        <dbReference type="ARBA" id="ARBA00022450"/>
    </source>
</evidence>
<dbReference type="KEGG" id="shaw:CEB94_03995"/>
<name>A0A6G5R909_9ACTN</name>
<reference evidence="5 6" key="1">
    <citation type="submission" date="2017-06" db="EMBL/GenBank/DDBJ databases">
        <title>Complete Genome Sequence of Streptomyces hawaiiensis NRRL 15010 and insights into acyldepsipeptides biosynthesis.</title>
        <authorList>
            <person name="Mariita R.M."/>
            <person name="Sello J.K."/>
        </authorList>
    </citation>
    <scope>NUCLEOTIDE SEQUENCE [LARGE SCALE GENOMIC DNA]</scope>
    <source>
        <strain evidence="5 6">ATCC 12236</strain>
    </source>
</reference>
<keyword evidence="1" id="KW-0596">Phosphopantetheine</keyword>
<feature type="compositionally biased region" description="Polar residues" evidence="3">
    <location>
        <begin position="115"/>
        <end position="125"/>
    </location>
</feature>
<dbReference type="PANTHER" id="PTHR44845:SF6">
    <property type="entry name" value="BETA-ALANINE-ACTIVATING ENZYME"/>
    <property type="match status" value="1"/>
</dbReference>
<dbReference type="Gene3D" id="3.40.50.12780">
    <property type="entry name" value="N-terminal domain of ligase-like"/>
    <property type="match status" value="1"/>
</dbReference>
<sequence length="125" mass="13064">MLHRVAEHCQGVTVLGDGPPCPARTGTGTVIGRPIRTTRIYVLDAALRPVPRGTLGEMSLAGDGLARGYLGRPSLTAGRFTADPPGPAGTLMYRTGESRRPDRGCRRKTPPPCTCATSLASPPTA</sequence>
<dbReference type="PANTHER" id="PTHR44845">
    <property type="entry name" value="CARRIER DOMAIN-CONTAINING PROTEIN"/>
    <property type="match status" value="1"/>
</dbReference>
<keyword evidence="6" id="KW-1185">Reference proteome</keyword>
<feature type="region of interest" description="Disordered" evidence="3">
    <location>
        <begin position="76"/>
        <end position="125"/>
    </location>
</feature>
<evidence type="ECO:0000313" key="6">
    <source>
        <dbReference type="Proteomes" id="UP000495940"/>
    </source>
</evidence>
<evidence type="ECO:0000256" key="2">
    <source>
        <dbReference type="ARBA" id="ARBA00022553"/>
    </source>
</evidence>
<feature type="domain" description="AMP-dependent synthetase/ligase" evidence="4">
    <location>
        <begin position="20"/>
        <end position="70"/>
    </location>
</feature>
<protein>
    <recommendedName>
        <fullName evidence="4">AMP-dependent synthetase/ligase domain-containing protein</fullName>
    </recommendedName>
</protein>
<dbReference type="AlphaFoldDB" id="A0A6G5R909"/>
<dbReference type="Pfam" id="PF00501">
    <property type="entry name" value="AMP-binding"/>
    <property type="match status" value="1"/>
</dbReference>
<dbReference type="InterPro" id="IPR000873">
    <property type="entry name" value="AMP-dep_synth/lig_dom"/>
</dbReference>
<dbReference type="Proteomes" id="UP000495940">
    <property type="component" value="Chromosome"/>
</dbReference>
<accession>A0A6G5R909</accession>
<proteinExistence type="predicted"/>
<dbReference type="InterPro" id="IPR042099">
    <property type="entry name" value="ANL_N_sf"/>
</dbReference>